<organism evidence="7 8">
    <name type="scientific">Punica granatum</name>
    <name type="common">Pomegranate</name>
    <dbReference type="NCBI Taxonomy" id="22663"/>
    <lineage>
        <taxon>Eukaryota</taxon>
        <taxon>Viridiplantae</taxon>
        <taxon>Streptophyta</taxon>
        <taxon>Embryophyta</taxon>
        <taxon>Tracheophyta</taxon>
        <taxon>Spermatophyta</taxon>
        <taxon>Magnoliopsida</taxon>
        <taxon>eudicotyledons</taxon>
        <taxon>Gunneridae</taxon>
        <taxon>Pentapetalae</taxon>
        <taxon>rosids</taxon>
        <taxon>malvids</taxon>
        <taxon>Myrtales</taxon>
        <taxon>Lythraceae</taxon>
        <taxon>Punica</taxon>
    </lineage>
</organism>
<evidence type="ECO:0000313" key="10">
    <source>
        <dbReference type="RefSeq" id="XP_031375921.1"/>
    </source>
</evidence>
<dbReference type="InterPro" id="IPR017907">
    <property type="entry name" value="Znf_RING_CS"/>
</dbReference>
<dbReference type="Gene3D" id="3.30.40.10">
    <property type="entry name" value="Zinc/RING finger domain, C3HC4 (zinc finger)"/>
    <property type="match status" value="1"/>
</dbReference>
<feature type="region of interest" description="Disordered" evidence="5">
    <location>
        <begin position="224"/>
        <end position="283"/>
    </location>
</feature>
<gene>
    <name evidence="10" type="primary">LOC116190380</name>
    <name evidence="7" type="ORF">CDL15_Pgr025326</name>
</gene>
<sequence>MVFYRKAVWISPIQSRQASVPTAAEDSKSAIAMATAIGAQGGQLVGYFEDLSVQDLEDEQSSVRCGKHGEVCAICLDKIELEETALIKGCEHAYCVTCILRWATYKEKPTCPQCKHPLEFLNVHRSLDGSLHDYMLEESVCLLLRAMWFNPLVVEDYGNMYDDLEDYIPYEDETFYDYDYSYEDDDGNLDEDDYFNVSPGLRIGNRRWGENGYVRAGRQEARPICQSNFSDSGSSSSSSSRQPKKKEAPKKEATGRRAKRALKREAADKAAAAKREVAGKAAAANREMHLAVSGGE</sequence>
<dbReference type="PANTHER" id="PTHR47361">
    <property type="entry name" value="RING/U-BOX SUPERFAMILY PROTEIN"/>
    <property type="match status" value="1"/>
</dbReference>
<feature type="domain" description="RING-type" evidence="6">
    <location>
        <begin position="72"/>
        <end position="115"/>
    </location>
</feature>
<dbReference type="InterPro" id="IPR058746">
    <property type="entry name" value="Znf_RING-type_Topors"/>
</dbReference>
<accession>A0A218W9H6</accession>
<dbReference type="GeneID" id="116190380"/>
<protein>
    <submittedName>
        <fullName evidence="10">Uncharacterized protein LOC116190380 isoform X1</fullName>
    </submittedName>
</protein>
<name>A0A218W9H6_PUNGR</name>
<reference evidence="8" key="1">
    <citation type="journal article" date="2017" name="Plant J.">
        <title>The pomegranate (Punica granatum L.) genome and the genomics of punicalagin biosynthesis.</title>
        <authorList>
            <person name="Qin G."/>
            <person name="Xu C."/>
            <person name="Ming R."/>
            <person name="Tang H."/>
            <person name="Guyot R."/>
            <person name="Kramer E.M."/>
            <person name="Hu Y."/>
            <person name="Yi X."/>
            <person name="Qi Y."/>
            <person name="Xu X."/>
            <person name="Gao Z."/>
            <person name="Pan H."/>
            <person name="Jian J."/>
            <person name="Tian Y."/>
            <person name="Yue Z."/>
            <person name="Xu Y."/>
        </authorList>
    </citation>
    <scope>NUCLEOTIDE SEQUENCE [LARGE SCALE GENOMIC DNA]</scope>
    <source>
        <strain evidence="8">cv. Dabenzi</strain>
    </source>
</reference>
<evidence type="ECO:0000256" key="3">
    <source>
        <dbReference type="ARBA" id="ARBA00022833"/>
    </source>
</evidence>
<dbReference type="SMART" id="SM00184">
    <property type="entry name" value="RING"/>
    <property type="match status" value="1"/>
</dbReference>
<dbReference type="PANTHER" id="PTHR47361:SF4">
    <property type="entry name" value="RING_U-BOX SUPERFAMILY PROTEIN"/>
    <property type="match status" value="1"/>
</dbReference>
<evidence type="ECO:0000313" key="8">
    <source>
        <dbReference type="Proteomes" id="UP000197138"/>
    </source>
</evidence>
<keyword evidence="9" id="KW-1185">Reference proteome</keyword>
<dbReference type="RefSeq" id="XP_031375921.1">
    <property type="nucleotide sequence ID" value="XM_031520061.1"/>
</dbReference>
<dbReference type="Proteomes" id="UP000197138">
    <property type="component" value="Unassembled WGS sequence"/>
</dbReference>
<dbReference type="Pfam" id="PF13639">
    <property type="entry name" value="zf-RING_2"/>
    <property type="match status" value="1"/>
</dbReference>
<dbReference type="PROSITE" id="PS00518">
    <property type="entry name" value="ZF_RING_1"/>
    <property type="match status" value="1"/>
</dbReference>
<keyword evidence="2 4" id="KW-0863">Zinc-finger</keyword>
<keyword evidence="1" id="KW-0479">Metal-binding</keyword>
<reference evidence="10" key="3">
    <citation type="submission" date="2025-04" db="UniProtKB">
        <authorList>
            <consortium name="RefSeq"/>
        </authorList>
    </citation>
    <scope>IDENTIFICATION</scope>
    <source>
        <tissue evidence="10">Leaf</tissue>
    </source>
</reference>
<evidence type="ECO:0000256" key="1">
    <source>
        <dbReference type="ARBA" id="ARBA00022723"/>
    </source>
</evidence>
<dbReference type="OrthoDB" id="1935339at2759"/>
<reference evidence="7" key="2">
    <citation type="submission" date="2017-06" db="EMBL/GenBank/DDBJ databases">
        <title>The pomegranate genome and the genomics of punicalagin biosynthesis.</title>
        <authorList>
            <person name="Xu C."/>
        </authorList>
    </citation>
    <scope>NUCLEOTIDE SEQUENCE [LARGE SCALE GENOMIC DNA]</scope>
    <source>
        <tissue evidence="7">Fresh leaf</tissue>
    </source>
</reference>
<dbReference type="InterPro" id="IPR013083">
    <property type="entry name" value="Znf_RING/FYVE/PHD"/>
</dbReference>
<feature type="compositionally biased region" description="Low complexity" evidence="5">
    <location>
        <begin position="227"/>
        <end position="240"/>
    </location>
</feature>
<dbReference type="AlphaFoldDB" id="A0A218W9H6"/>
<dbReference type="GO" id="GO:0008270">
    <property type="term" value="F:zinc ion binding"/>
    <property type="evidence" value="ECO:0007669"/>
    <property type="project" value="UniProtKB-KW"/>
</dbReference>
<evidence type="ECO:0000313" key="9">
    <source>
        <dbReference type="Proteomes" id="UP000515151"/>
    </source>
</evidence>
<dbReference type="Proteomes" id="UP000515151">
    <property type="component" value="Unplaced"/>
</dbReference>
<evidence type="ECO:0000256" key="5">
    <source>
        <dbReference type="SAM" id="MobiDB-lite"/>
    </source>
</evidence>
<dbReference type="InterPro" id="IPR001841">
    <property type="entry name" value="Znf_RING"/>
</dbReference>
<keyword evidence="3" id="KW-0862">Zinc</keyword>
<proteinExistence type="predicted"/>
<dbReference type="EMBL" id="MTKT01004939">
    <property type="protein sequence ID" value="OWM69139.1"/>
    <property type="molecule type" value="Genomic_DNA"/>
</dbReference>
<evidence type="ECO:0000313" key="7">
    <source>
        <dbReference type="EMBL" id="OWM69139.1"/>
    </source>
</evidence>
<evidence type="ECO:0000256" key="4">
    <source>
        <dbReference type="PROSITE-ProRule" id="PRU00175"/>
    </source>
</evidence>
<evidence type="ECO:0000256" key="2">
    <source>
        <dbReference type="ARBA" id="ARBA00022771"/>
    </source>
</evidence>
<feature type="compositionally biased region" description="Basic and acidic residues" evidence="5">
    <location>
        <begin position="263"/>
        <end position="278"/>
    </location>
</feature>
<dbReference type="SUPFAM" id="SSF57850">
    <property type="entry name" value="RING/U-box"/>
    <property type="match status" value="1"/>
</dbReference>
<dbReference type="CDD" id="cd16574">
    <property type="entry name" value="RING-HC_Topors"/>
    <property type="match status" value="1"/>
</dbReference>
<evidence type="ECO:0000259" key="6">
    <source>
        <dbReference type="PROSITE" id="PS50089"/>
    </source>
</evidence>
<dbReference type="PROSITE" id="PS50089">
    <property type="entry name" value="ZF_RING_2"/>
    <property type="match status" value="1"/>
</dbReference>
<feature type="compositionally biased region" description="Basic and acidic residues" evidence="5">
    <location>
        <begin position="245"/>
        <end position="255"/>
    </location>
</feature>